<evidence type="ECO:0000313" key="3">
    <source>
        <dbReference type="Proteomes" id="UP000779049"/>
    </source>
</evidence>
<sequence>MRKRMKTILAVMLAASMTVGAVPAVALAEDAQTTQETSTSSGLNPAAAAQERADSFLKAAKMLGQTSAISQQSAEESQEAQTVRKALEARSVDYEAVKGDIEENIFLEPEATAMYLSEYGLKAEEAEAITEQVLTENSADTLVETEVIAGADGQADVLTISRDPALKAASEEVSELADGEGGDGSQEGSVPMTDEQKTEILTAYAQYQAFIDSYPDIFGVQTPFYGQKESESTEDRWYGPLGSLLVTAGISQQDIADGKVDYMTLYGTVMMFQLGNAKAMQYYGQDLAAAIQEGVSQIKDGMTTVQKLLVLNDWLAEWSQFDMGMLMGMTSPEPGKSWVPADDPEIPAEMAGNIEGLWKGNQFGPLVMKNGVCLGYSNAYTLLVQNAFPEIYKNENGSWKTKQQLNYVKTGEEQAVDEDGNPAVDENGDPVMVDVQEWSPDAPYMVDYVRITYDASVTMFGEEQDKFDSDHYWNAVKVDGKWYYVDPCYTDIYIECMMRDRVETDGNMNHLYFMVSDSTIRKLYDGNYSNIDTLYQNIATDTTYESSWLPFIKSPVDVVDGKYYYFYDSTDMVSMLGQFGGMNGVSTQAEDGNSGWGDWQEDTDYQLVYHDGSEADTSKTFTTLVDFVEGTVLVDGQMVANDLIKDLYAKHQAYQEKYPSIQISGSVYNGLFYFNIANTVCTYNLETGEVKQILEYNEVSAKRDMTVALGGLGFNVVPNDSEDKDITLYDKPIASMTIKNDGNMYVSVATNLGWISGKTGMDDQENLGYAFEETNYTPGYNSYFNYNNEVNDNDEFMWSANFVDVKSMSELTGTSHNYTDVTVAPSCETEGYTESRCADCGLIEGTERTNATEALGHHYLPVEEQYYTKDESGNWNTGSTNVCPRCLAAKDELEEGDPTGHTYGAVEPTYSWSEDYSTCQATFQCDVCPTALVDCVYGQDIPTKVVSAEVEKTYEEGFECAKGGNVTYTAKVSEGGHEWTNSETVTLPAGTHVEKYTYNNDGTHSAVCEVCGTVIVENEACTYDENGICTKCGSKDVSVTYMSHVQTYGDRPWVSDGESSGTENESKRMESIYIKLENATAEDSIQYKAHVQGIGWQDWVEDGEMAGTQLQSKRVEAIQIKLDGPIADKYDVYYRVHAQQFGWLDWAKNGEEAGTAGYGYRLEAFQVKLVKKDAEAPGDTENPFEEKLIEYSVHVQNYGDQGFAYDGMTAGTVGESKRLEQIRINLPTNDGKSSIKYKTHVQTYGWEDAWSADGQRSGTQGESKRLEAIQIKLEGDMEEKYDVYYCVHAQQFGWLGWAKNGESAGTAGYSYRLEGIKIMLVEKGADAPAPVGSETSAFKEK</sequence>
<keyword evidence="1" id="KW-0732">Signal</keyword>
<gene>
    <name evidence="2" type="ORF">FLB61_08780</name>
</gene>
<comment type="caution">
    <text evidence="2">The sequence shown here is derived from an EMBL/GenBank/DDBJ whole genome shotgun (WGS) entry which is preliminary data.</text>
</comment>
<keyword evidence="3" id="KW-1185">Reference proteome</keyword>
<name>A0ABS7L863_9FIRM</name>
<organism evidence="2 3">
    <name type="scientific">Sellimonas caecigallum</name>
    <dbReference type="NCBI Taxonomy" id="2592333"/>
    <lineage>
        <taxon>Bacteria</taxon>
        <taxon>Bacillati</taxon>
        <taxon>Bacillota</taxon>
        <taxon>Clostridia</taxon>
        <taxon>Lachnospirales</taxon>
        <taxon>Lachnospiraceae</taxon>
        <taxon>Sellimonas</taxon>
    </lineage>
</organism>
<proteinExistence type="predicted"/>
<accession>A0ABS7L863</accession>
<feature type="signal peptide" evidence="1">
    <location>
        <begin position="1"/>
        <end position="28"/>
    </location>
</feature>
<feature type="chain" id="PRO_5046622795" description="Clostridial hydrophobic W" evidence="1">
    <location>
        <begin position="29"/>
        <end position="1341"/>
    </location>
</feature>
<dbReference type="Pfam" id="PF07538">
    <property type="entry name" value="ChW"/>
    <property type="match status" value="6"/>
</dbReference>
<dbReference type="InterPro" id="IPR006637">
    <property type="entry name" value="ChW"/>
</dbReference>
<dbReference type="EMBL" id="VIRV01000012">
    <property type="protein sequence ID" value="MBY0759178.1"/>
    <property type="molecule type" value="Genomic_DNA"/>
</dbReference>
<protein>
    <recommendedName>
        <fullName evidence="4">Clostridial hydrophobic W</fullName>
    </recommendedName>
</protein>
<evidence type="ECO:0008006" key="4">
    <source>
        <dbReference type="Google" id="ProtNLM"/>
    </source>
</evidence>
<dbReference type="Proteomes" id="UP000779049">
    <property type="component" value="Unassembled WGS sequence"/>
</dbReference>
<reference evidence="2 3" key="1">
    <citation type="journal article" date="2020" name="New Microbes New Infect">
        <title>Sellimonas caecigallum sp. nov., description and genome sequence of a new member of the Sellimonas genus isolated from the cecum of feral chicken.</title>
        <authorList>
            <person name="Wongkuna S."/>
            <person name="Ghimire S."/>
            <person name="Antony L."/>
            <person name="Chankhamhaengdecha S."/>
            <person name="Janvilisri T."/>
            <person name="Scaria J."/>
        </authorList>
    </citation>
    <scope>NUCLEOTIDE SEQUENCE [LARGE SCALE GENOMIC DNA]</scope>
    <source>
        <strain evidence="2 3">SW451</strain>
    </source>
</reference>
<evidence type="ECO:0000256" key="1">
    <source>
        <dbReference type="SAM" id="SignalP"/>
    </source>
</evidence>
<dbReference type="SMART" id="SM00728">
    <property type="entry name" value="ChW"/>
    <property type="match status" value="6"/>
</dbReference>
<evidence type="ECO:0000313" key="2">
    <source>
        <dbReference type="EMBL" id="MBY0759178.1"/>
    </source>
</evidence>
<dbReference type="RefSeq" id="WP_221919918.1">
    <property type="nucleotide sequence ID" value="NZ_CP173660.1"/>
</dbReference>